<evidence type="ECO:0000259" key="5">
    <source>
        <dbReference type="SMART" id="SM00382"/>
    </source>
</evidence>
<dbReference type="InterPro" id="IPR000641">
    <property type="entry name" value="CbxX/CfxQ"/>
</dbReference>
<evidence type="ECO:0000256" key="3">
    <source>
        <dbReference type="ARBA" id="ARBA00022840"/>
    </source>
</evidence>
<dbReference type="InterPro" id="IPR003959">
    <property type="entry name" value="ATPase_AAA_core"/>
</dbReference>
<dbReference type="PANTHER" id="PTHR43392">
    <property type="entry name" value="AAA-TYPE ATPASE FAMILY PROTEIN / ANKYRIN REPEAT FAMILY PROTEIN"/>
    <property type="match status" value="1"/>
</dbReference>
<keyword evidence="2" id="KW-0547">Nucleotide-binding</keyword>
<comment type="similarity">
    <text evidence="1">Belongs to the CbxX/CfxQ family.</text>
</comment>
<dbReference type="InterPro" id="IPR003593">
    <property type="entry name" value="AAA+_ATPase"/>
</dbReference>
<keyword evidence="3" id="KW-0067">ATP-binding</keyword>
<proteinExistence type="inferred from homology"/>
<dbReference type="PANTHER" id="PTHR43392:SF2">
    <property type="entry name" value="AAA-TYPE ATPASE FAMILY PROTEIN _ ANKYRIN REPEAT FAMILY PROTEIN"/>
    <property type="match status" value="1"/>
</dbReference>
<dbReference type="CDD" id="cd00009">
    <property type="entry name" value="AAA"/>
    <property type="match status" value="1"/>
</dbReference>
<dbReference type="Gene3D" id="1.10.8.60">
    <property type="match status" value="2"/>
</dbReference>
<dbReference type="Proteomes" id="UP001239522">
    <property type="component" value="Chromosome"/>
</dbReference>
<gene>
    <name evidence="6" type="ORF">P8A18_05405</name>
</gene>
<dbReference type="EMBL" id="CP120997">
    <property type="protein sequence ID" value="WLQ32921.1"/>
    <property type="molecule type" value="Genomic_DNA"/>
</dbReference>
<name>A0ABY9HF67_9ACTN</name>
<dbReference type="SUPFAM" id="SSF52540">
    <property type="entry name" value="P-loop containing nucleoside triphosphate hydrolases"/>
    <property type="match status" value="2"/>
</dbReference>
<reference evidence="6 7" key="1">
    <citation type="submission" date="2023-03" db="EMBL/GenBank/DDBJ databases">
        <title>Isolation and description of six Streptomyces strains from soil environments, able to metabolize different microbial glucans.</title>
        <authorList>
            <person name="Widen T."/>
            <person name="Larsbrink J."/>
        </authorList>
    </citation>
    <scope>NUCLEOTIDE SEQUENCE [LARGE SCALE GENOMIC DNA]</scope>
    <source>
        <strain evidence="6 7">Mut1</strain>
    </source>
</reference>
<evidence type="ECO:0000313" key="6">
    <source>
        <dbReference type="EMBL" id="WLQ32921.1"/>
    </source>
</evidence>
<dbReference type="PRINTS" id="PR00819">
    <property type="entry name" value="CBXCFQXSUPER"/>
</dbReference>
<evidence type="ECO:0000313" key="7">
    <source>
        <dbReference type="Proteomes" id="UP001239522"/>
    </source>
</evidence>
<dbReference type="SMART" id="SM00382">
    <property type="entry name" value="AAA"/>
    <property type="match status" value="2"/>
</dbReference>
<accession>A0ABY9HF67</accession>
<dbReference type="Gene3D" id="3.40.50.300">
    <property type="entry name" value="P-loop containing nucleotide triphosphate hydrolases"/>
    <property type="match status" value="2"/>
</dbReference>
<keyword evidence="7" id="KW-1185">Reference proteome</keyword>
<feature type="region of interest" description="Disordered" evidence="4">
    <location>
        <begin position="835"/>
        <end position="861"/>
    </location>
</feature>
<dbReference type="Pfam" id="PF17866">
    <property type="entry name" value="AAA_lid_6"/>
    <property type="match status" value="1"/>
</dbReference>
<evidence type="ECO:0000256" key="1">
    <source>
        <dbReference type="ARBA" id="ARBA00010378"/>
    </source>
</evidence>
<evidence type="ECO:0000256" key="2">
    <source>
        <dbReference type="ARBA" id="ARBA00022741"/>
    </source>
</evidence>
<feature type="domain" description="AAA+ ATPase" evidence="5">
    <location>
        <begin position="364"/>
        <end position="501"/>
    </location>
</feature>
<organism evidence="6 7">
    <name type="scientific">Streptomyces castrisilvae</name>
    <dbReference type="NCBI Taxonomy" id="3033811"/>
    <lineage>
        <taxon>Bacteria</taxon>
        <taxon>Bacillati</taxon>
        <taxon>Actinomycetota</taxon>
        <taxon>Actinomycetes</taxon>
        <taxon>Kitasatosporales</taxon>
        <taxon>Streptomycetaceae</taxon>
        <taxon>Streptomyces</taxon>
    </lineage>
</organism>
<dbReference type="Pfam" id="PF00004">
    <property type="entry name" value="AAA"/>
    <property type="match status" value="2"/>
</dbReference>
<sequence>MTRTTKQPGPVVERLDGAALRSGEPFTILYGPGASDLFVDTAYQVCHLEEAVWRLLRAEGYERIVFSSSDHPVYFRDTASRDLSRRTPPGVRPAGRTGLPTMRTPGMRGPMGDLRVTGATAPAPARHESEPLPPPAPGVSDPFAVMSLKGYLRQREHRTAVVFAHAEATLRHHRAQRELAGAMDQWIHDHGNGNLWVMVFRKADLNEVAQFVESCHDYPDLETLVRQQAREPGRPGTARIDYPPAAEVERLIHTVRLRTGLRVQDWRELDSVVRAMGSHPLKARAWQAWLESLSDTPGAVLGPAAVREAFPGAATAADPRDPWERLAAMPGLDVVRERFEQLRAEVETVEALRAEGRSAVLEPPSLHLVFTGNPGTGKTTVARLVGEIYRDLGLLSRGHVIEPKMRDLVAGYVGQTAALTDATIDRALDGVLFIDEAPGLSDQSDGFGDEAIQTLLARMENDRGRLVVIVAGYPDKMKEFLESDLGLQSRFAAANVLRFPDYPPQTLHAIALGRLRERGALPSAETGDQLLEIVTGMHRTRDASFGNARDMRTLADAVFSQWSQRVRRRVDEPVLPEDVPEDYRAYRAQPAPDPSALLAELDAYVGLGPVRKVLESLAKRQRLRQAHGTGDLVPPHMVFTGPPGTGKTTVAQLVGKLFRDLGLLRKGHVVPASRATLIGGYLGQTAPLVRKAVQDALDGVLFIDEAYSLVSDARHGGYGKEAIDTLVLEMEQWRGRLAVIVAGYPRDMDSLLAANSGLPSRFTEYVPFPHYGTDDLVEILRRMAAKEGYTLDPEVDRHAAAWLRAVKRADPAGFGNARTVRKLLELMEARLADRYDPGSAETGSTEFTRFLPDDVPGPPSH</sequence>
<feature type="domain" description="AAA+ ATPase" evidence="5">
    <location>
        <begin position="633"/>
        <end position="770"/>
    </location>
</feature>
<feature type="region of interest" description="Disordered" evidence="4">
    <location>
        <begin position="79"/>
        <end position="138"/>
    </location>
</feature>
<protein>
    <submittedName>
        <fullName evidence="6">AAA family ATPase</fullName>
    </submittedName>
</protein>
<evidence type="ECO:0000256" key="4">
    <source>
        <dbReference type="SAM" id="MobiDB-lite"/>
    </source>
</evidence>
<dbReference type="InterPro" id="IPR041627">
    <property type="entry name" value="AAA_lid_6"/>
</dbReference>
<dbReference type="InterPro" id="IPR027417">
    <property type="entry name" value="P-loop_NTPase"/>
</dbReference>
<dbReference type="InterPro" id="IPR050773">
    <property type="entry name" value="CbxX/CfxQ_RuBisCO_ESX"/>
</dbReference>
<dbReference type="RefSeq" id="WP_306052206.1">
    <property type="nucleotide sequence ID" value="NZ_CP120997.1"/>
</dbReference>